<protein>
    <submittedName>
        <fullName evidence="2">Membrane protein</fullName>
    </submittedName>
</protein>
<dbReference type="PANTHER" id="PTHR48079:SF6">
    <property type="entry name" value="NAD(P)-BINDING DOMAIN-CONTAINING PROTEIN-RELATED"/>
    <property type="match status" value="1"/>
</dbReference>
<dbReference type="SUPFAM" id="SSF51735">
    <property type="entry name" value="NAD(P)-binding Rossmann-fold domains"/>
    <property type="match status" value="1"/>
</dbReference>
<dbReference type="InterPro" id="IPR036291">
    <property type="entry name" value="NAD(P)-bd_dom_sf"/>
</dbReference>
<dbReference type="RefSeq" id="WP_081767010.1">
    <property type="nucleotide sequence ID" value="NZ_JEMG01000001.1"/>
</dbReference>
<gene>
    <name evidence="2" type="ORF">AZ34_00290</name>
</gene>
<evidence type="ECO:0000313" key="3">
    <source>
        <dbReference type="Proteomes" id="UP000023268"/>
    </source>
</evidence>
<dbReference type="PANTHER" id="PTHR48079">
    <property type="entry name" value="PROTEIN YEEZ"/>
    <property type="match status" value="1"/>
</dbReference>
<sequence>MQDSKPTNEGAIAGAARAAGTAGAAGQALVLGATGGIGGELARQLRRAGWQVRAMKRGVVAAVDAAGIEWVPGDALNATDVLAAAQGCTVIVHAVNPPGYRRWAEWVLPMMDNTIAAARAVGATVVLPGTVYNYGPDVFAQPIREDASQNPTTRKGAIRVALEQRLADAAASGEMRVIIVRAGDFFGPKAGNNWLAQGMVKPGQPVSAVQLPSVQGRAPGVGHQYAYLPDVAATMLALLKKRHALPAFARFHMAGYWDADGREFGRAIQRVVARRGGQAPKLKAFPWWLMRLVSPFVATLREMMEMRYLWTTEVQMDNQLLVRTLGQEPHTPLEVAIEATLEGLGCLPVERGLIARAVG</sequence>
<evidence type="ECO:0000259" key="1">
    <source>
        <dbReference type="Pfam" id="PF01370"/>
    </source>
</evidence>
<dbReference type="AlphaFoldDB" id="A0A016XCN7"/>
<dbReference type="eggNOG" id="COG0451">
    <property type="taxonomic scope" value="Bacteria"/>
</dbReference>
<dbReference type="GO" id="GO:0005737">
    <property type="term" value="C:cytoplasm"/>
    <property type="evidence" value="ECO:0007669"/>
    <property type="project" value="TreeGrafter"/>
</dbReference>
<dbReference type="InterPro" id="IPR001509">
    <property type="entry name" value="Epimerase_deHydtase"/>
</dbReference>
<dbReference type="Gene3D" id="3.40.50.720">
    <property type="entry name" value="NAD(P)-binding Rossmann-like Domain"/>
    <property type="match status" value="1"/>
</dbReference>
<proteinExistence type="predicted"/>
<name>A0A016XCN7_9BURK</name>
<dbReference type="STRING" id="1458275.AZ34_00290"/>
<accession>A0A016XCN7</accession>
<evidence type="ECO:0000313" key="2">
    <source>
        <dbReference type="EMBL" id="EYC49660.1"/>
    </source>
</evidence>
<dbReference type="GO" id="GO:0004029">
    <property type="term" value="F:aldehyde dehydrogenase (NAD+) activity"/>
    <property type="evidence" value="ECO:0007669"/>
    <property type="project" value="TreeGrafter"/>
</dbReference>
<reference evidence="2 3" key="1">
    <citation type="submission" date="2014-02" db="EMBL/GenBank/DDBJ databases">
        <title>Draft Genome of Hylemonella gracilis isolated from the Niagara River.</title>
        <authorList>
            <person name="Pawlowski D.R."/>
            <person name="Koudelka G.B."/>
        </authorList>
    </citation>
    <scope>NUCLEOTIDE SEQUENCE [LARGE SCALE GENOMIC DNA]</scope>
    <source>
        <strain evidence="2 3">Niagara R</strain>
    </source>
</reference>
<dbReference type="Pfam" id="PF01370">
    <property type="entry name" value="Epimerase"/>
    <property type="match status" value="1"/>
</dbReference>
<dbReference type="Proteomes" id="UP000023268">
    <property type="component" value="Unassembled WGS sequence"/>
</dbReference>
<dbReference type="OrthoDB" id="112777at2"/>
<dbReference type="InterPro" id="IPR051783">
    <property type="entry name" value="NAD(P)-dependent_oxidoreduct"/>
</dbReference>
<feature type="domain" description="NAD-dependent epimerase/dehydratase" evidence="1">
    <location>
        <begin position="28"/>
        <end position="193"/>
    </location>
</feature>
<dbReference type="EMBL" id="JEMG01000001">
    <property type="protein sequence ID" value="EYC49660.1"/>
    <property type="molecule type" value="Genomic_DNA"/>
</dbReference>
<organism evidence="2 3">
    <name type="scientific">Hylemonella gracilis str. Niagara R</name>
    <dbReference type="NCBI Taxonomy" id="1458275"/>
    <lineage>
        <taxon>Bacteria</taxon>
        <taxon>Pseudomonadati</taxon>
        <taxon>Pseudomonadota</taxon>
        <taxon>Betaproteobacteria</taxon>
        <taxon>Burkholderiales</taxon>
        <taxon>Comamonadaceae</taxon>
        <taxon>Hylemonella</taxon>
    </lineage>
</organism>
<comment type="caution">
    <text evidence="2">The sequence shown here is derived from an EMBL/GenBank/DDBJ whole genome shotgun (WGS) entry which is preliminary data.</text>
</comment>